<evidence type="ECO:0000313" key="6">
    <source>
        <dbReference type="EMBL" id="EJX10424.1"/>
    </source>
</evidence>
<accession>J9GRA1</accession>
<dbReference type="PROSITE" id="PS51898">
    <property type="entry name" value="TYR_RECOMBINASE"/>
    <property type="match status" value="1"/>
</dbReference>
<dbReference type="GO" id="GO:0015074">
    <property type="term" value="P:DNA integration"/>
    <property type="evidence" value="ECO:0007669"/>
    <property type="project" value="InterPro"/>
</dbReference>
<dbReference type="InterPro" id="IPR044068">
    <property type="entry name" value="CB"/>
</dbReference>
<keyword evidence="2" id="KW-0238">DNA-binding</keyword>
<gene>
    <name evidence="6" type="ORF">EVA_01284</name>
</gene>
<dbReference type="PANTHER" id="PTHR30349:SF64">
    <property type="entry name" value="PROPHAGE INTEGRASE INTD-RELATED"/>
    <property type="match status" value="1"/>
</dbReference>
<dbReference type="PANTHER" id="PTHR30349">
    <property type="entry name" value="PHAGE INTEGRASE-RELATED"/>
    <property type="match status" value="1"/>
</dbReference>
<proteinExistence type="inferred from homology"/>
<feature type="domain" description="Tyr recombinase" evidence="4">
    <location>
        <begin position="205"/>
        <end position="381"/>
    </location>
</feature>
<dbReference type="AlphaFoldDB" id="J9GRA1"/>
<sequence length="396" mass="46050">MKKIAYRLVYNRKHCLNHQGTALVQVEAYLEKRKVYFSTRVYLLPHQWDVKKRRIKAHPHCESLNRMLDEFILLLEQKELEMWRKGQEISLKKLKQAVQQPASDSFLAFAKEDIQQASLKESTRCNRQSTITLLHSFRPHILFSDLSFSFVTEFESYLHQAGYHVNTIAKHMKHWKGLVHSAIRKGYLTAENDPFQSYKIKTKESHHVFLLPDELARLEKLVLKGKEIDLQHTLDAFLFCCYTGLRYSDFVQQRKENLVNVAGKPWLCFTCVKTGTAVKLPLHLLFDGKAQALLCKYKGHWKEFFQLKSNSSTNKELVRLGQLAHIRKHFSFHTARHTNATLLIYQGASITTVQKLLGHKHLSTTQVYSEVMESTLVRDLKKCRKNKGALLSEAGR</sequence>
<keyword evidence="3" id="KW-0233">DNA recombination</keyword>
<dbReference type="GO" id="GO:0003677">
    <property type="term" value="F:DNA binding"/>
    <property type="evidence" value="ECO:0007669"/>
    <property type="project" value="UniProtKB-KW"/>
</dbReference>
<evidence type="ECO:0000256" key="3">
    <source>
        <dbReference type="ARBA" id="ARBA00023172"/>
    </source>
</evidence>
<dbReference type="Gene3D" id="1.10.150.130">
    <property type="match status" value="1"/>
</dbReference>
<dbReference type="InterPro" id="IPR002104">
    <property type="entry name" value="Integrase_catalytic"/>
</dbReference>
<dbReference type="PROSITE" id="PS51900">
    <property type="entry name" value="CB"/>
    <property type="match status" value="1"/>
</dbReference>
<protein>
    <submittedName>
        <fullName evidence="6">Tyrosine type site-specific recombinase</fullName>
    </submittedName>
</protein>
<name>J9GRA1_9ZZZZ</name>
<dbReference type="InterPro" id="IPR035386">
    <property type="entry name" value="Arm-DNA-bind_5"/>
</dbReference>
<dbReference type="InterPro" id="IPR013762">
    <property type="entry name" value="Integrase-like_cat_sf"/>
</dbReference>
<organism evidence="6">
    <name type="scientific">gut metagenome</name>
    <dbReference type="NCBI Taxonomy" id="749906"/>
    <lineage>
        <taxon>unclassified sequences</taxon>
        <taxon>metagenomes</taxon>
        <taxon>organismal metagenomes</taxon>
    </lineage>
</organism>
<evidence type="ECO:0000256" key="2">
    <source>
        <dbReference type="ARBA" id="ARBA00023125"/>
    </source>
</evidence>
<dbReference type="GO" id="GO:0006310">
    <property type="term" value="P:DNA recombination"/>
    <property type="evidence" value="ECO:0007669"/>
    <property type="project" value="UniProtKB-KW"/>
</dbReference>
<dbReference type="InterPro" id="IPR011010">
    <property type="entry name" value="DNA_brk_join_enz"/>
</dbReference>
<reference evidence="6" key="1">
    <citation type="journal article" date="2012" name="PLoS ONE">
        <title>Gene sets for utilization of primary and secondary nutrition supplies in the distal gut of endangered iberian lynx.</title>
        <authorList>
            <person name="Alcaide M."/>
            <person name="Messina E."/>
            <person name="Richter M."/>
            <person name="Bargiela R."/>
            <person name="Peplies J."/>
            <person name="Huws S.A."/>
            <person name="Newbold C.J."/>
            <person name="Golyshin P.N."/>
            <person name="Simon M.A."/>
            <person name="Lopez G."/>
            <person name="Yakimov M.M."/>
            <person name="Ferrer M."/>
        </authorList>
    </citation>
    <scope>NUCLEOTIDE SEQUENCE</scope>
</reference>
<dbReference type="Pfam" id="PF17293">
    <property type="entry name" value="Arm-DNA-bind_5"/>
    <property type="match status" value="1"/>
</dbReference>
<dbReference type="InterPro" id="IPR050090">
    <property type="entry name" value="Tyrosine_recombinase_XerCD"/>
</dbReference>
<evidence type="ECO:0000259" key="4">
    <source>
        <dbReference type="PROSITE" id="PS51898"/>
    </source>
</evidence>
<comment type="similarity">
    <text evidence="1">Belongs to the 'phage' integrase family.</text>
</comment>
<comment type="caution">
    <text evidence="6">The sequence shown here is derived from an EMBL/GenBank/DDBJ whole genome shotgun (WGS) entry which is preliminary data.</text>
</comment>
<dbReference type="InterPro" id="IPR010998">
    <property type="entry name" value="Integrase_recombinase_N"/>
</dbReference>
<dbReference type="InterPro" id="IPR025269">
    <property type="entry name" value="SAM-like_dom"/>
</dbReference>
<feature type="domain" description="Core-binding (CB)" evidence="5">
    <location>
        <begin position="97"/>
        <end position="183"/>
    </location>
</feature>
<dbReference type="CDD" id="cd01185">
    <property type="entry name" value="INTN1_C_like"/>
    <property type="match status" value="1"/>
</dbReference>
<dbReference type="Pfam" id="PF13102">
    <property type="entry name" value="Phage_int_SAM_5"/>
    <property type="match status" value="1"/>
</dbReference>
<dbReference type="Gene3D" id="1.10.443.10">
    <property type="entry name" value="Intergrase catalytic core"/>
    <property type="match status" value="1"/>
</dbReference>
<dbReference type="SUPFAM" id="SSF56349">
    <property type="entry name" value="DNA breaking-rejoining enzymes"/>
    <property type="match status" value="1"/>
</dbReference>
<evidence type="ECO:0000259" key="5">
    <source>
        <dbReference type="PROSITE" id="PS51900"/>
    </source>
</evidence>
<dbReference type="EMBL" id="AMCI01000187">
    <property type="protein sequence ID" value="EJX10424.1"/>
    <property type="molecule type" value="Genomic_DNA"/>
</dbReference>
<dbReference type="Pfam" id="PF00589">
    <property type="entry name" value="Phage_integrase"/>
    <property type="match status" value="1"/>
</dbReference>
<evidence type="ECO:0000256" key="1">
    <source>
        <dbReference type="ARBA" id="ARBA00008857"/>
    </source>
</evidence>